<dbReference type="SUPFAM" id="SSF53474">
    <property type="entry name" value="alpha/beta-Hydrolases"/>
    <property type="match status" value="1"/>
</dbReference>
<protein>
    <submittedName>
        <fullName evidence="2">Alpha/beta hydrolase</fullName>
    </submittedName>
</protein>
<keyword evidence="3" id="KW-1185">Reference proteome</keyword>
<dbReference type="EMBL" id="SOEZ01000059">
    <property type="protein sequence ID" value="TFB48990.1"/>
    <property type="molecule type" value="Genomic_DNA"/>
</dbReference>
<evidence type="ECO:0000313" key="3">
    <source>
        <dbReference type="Proteomes" id="UP000297866"/>
    </source>
</evidence>
<evidence type="ECO:0000259" key="1">
    <source>
        <dbReference type="Pfam" id="PF00561"/>
    </source>
</evidence>
<feature type="domain" description="AB hydrolase-1" evidence="1">
    <location>
        <begin position="97"/>
        <end position="206"/>
    </location>
</feature>
<dbReference type="Pfam" id="PF00561">
    <property type="entry name" value="Abhydrolase_1"/>
    <property type="match status" value="1"/>
</dbReference>
<gene>
    <name evidence="2" type="ORF">E3O23_12275</name>
</gene>
<dbReference type="PANTHER" id="PTHR43798:SF5">
    <property type="entry name" value="MONOACYLGLYCEROL LIPASE ABHD6"/>
    <property type="match status" value="1"/>
</dbReference>
<proteinExistence type="predicted"/>
<dbReference type="InterPro" id="IPR050266">
    <property type="entry name" value="AB_hydrolase_sf"/>
</dbReference>
<dbReference type="GO" id="GO:0016020">
    <property type="term" value="C:membrane"/>
    <property type="evidence" value="ECO:0007669"/>
    <property type="project" value="TreeGrafter"/>
</dbReference>
<dbReference type="Gene3D" id="3.40.50.1820">
    <property type="entry name" value="alpha/beta hydrolase"/>
    <property type="match status" value="1"/>
</dbReference>
<reference evidence="2 3" key="1">
    <citation type="submission" date="2019-03" db="EMBL/GenBank/DDBJ databases">
        <title>Genomics of glacier-inhabiting Cryobacterium strains.</title>
        <authorList>
            <person name="Liu Q."/>
            <person name="Xin Y.-H."/>
        </authorList>
    </citation>
    <scope>NUCLEOTIDE SEQUENCE [LARGE SCALE GENOMIC DNA]</scope>
    <source>
        <strain evidence="2 3">Sr47</strain>
    </source>
</reference>
<dbReference type="OrthoDB" id="7958481at2"/>
<dbReference type="InterPro" id="IPR029058">
    <property type="entry name" value="AB_hydrolase_fold"/>
</dbReference>
<organism evidence="2 3">
    <name type="scientific">Cryobacterium tagatosivorans</name>
    <dbReference type="NCBI Taxonomy" id="1259199"/>
    <lineage>
        <taxon>Bacteria</taxon>
        <taxon>Bacillati</taxon>
        <taxon>Actinomycetota</taxon>
        <taxon>Actinomycetes</taxon>
        <taxon>Micrococcales</taxon>
        <taxon>Microbacteriaceae</taxon>
        <taxon>Cryobacterium</taxon>
    </lineage>
</organism>
<dbReference type="InterPro" id="IPR000073">
    <property type="entry name" value="AB_hydrolase_1"/>
</dbReference>
<keyword evidence="2" id="KW-0378">Hydrolase</keyword>
<evidence type="ECO:0000313" key="2">
    <source>
        <dbReference type="EMBL" id="TFB48990.1"/>
    </source>
</evidence>
<comment type="caution">
    <text evidence="2">The sequence shown here is derived from an EMBL/GenBank/DDBJ whole genome shotgun (WGS) entry which is preliminary data.</text>
</comment>
<dbReference type="GO" id="GO:0047372">
    <property type="term" value="F:monoacylglycerol lipase activity"/>
    <property type="evidence" value="ECO:0007669"/>
    <property type="project" value="TreeGrafter"/>
</dbReference>
<sequence>MHDLRIRNVLPGLLARTAIYQCLHGDSLSGLYSVDLRCGQPPASAHRTPGRRGGATIPCMADQTTNPFALPCAEAPRAGLHEVNGCRLHAEVRGTGPTILIIGAASDDAEMFRPIAERLTGFTVVTYDPRGTLRSSRDGWPCDSARHADDAAELLHALGLGADAGGAHTRADVFGASAGGIAAVRLALRHPETVRRVTVFEPGYFQLTASGRDLAARVGAQVDRHLAVHPGDWAGAVALASDAARVEQPGAEPSAVRPSGLLAAPRGLDWYAARGEALAENFIRGDLPITGEPVDRRALAESAADIRFAFGNASHPVFGEIARELTRVRRRPGSADPAEPDVIDGVGHVVYFAPEPVAQYLRRRCA</sequence>
<dbReference type="Proteomes" id="UP000297866">
    <property type="component" value="Unassembled WGS sequence"/>
</dbReference>
<dbReference type="PANTHER" id="PTHR43798">
    <property type="entry name" value="MONOACYLGLYCEROL LIPASE"/>
    <property type="match status" value="1"/>
</dbReference>
<dbReference type="AlphaFoldDB" id="A0A4R8UE72"/>
<name>A0A4R8UE72_9MICO</name>
<dbReference type="GO" id="GO:0046464">
    <property type="term" value="P:acylglycerol catabolic process"/>
    <property type="evidence" value="ECO:0007669"/>
    <property type="project" value="TreeGrafter"/>
</dbReference>
<accession>A0A4R8UE72</accession>